<gene>
    <name evidence="9" type="primary">mreD</name>
    <name evidence="9" type="ORF">ACFSUL_11835</name>
</gene>
<evidence type="ECO:0000256" key="5">
    <source>
        <dbReference type="ARBA" id="ARBA00022960"/>
    </source>
</evidence>
<name>A0ABW5RTN3_9BACI</name>
<comment type="caution">
    <text evidence="9">The sequence shown here is derived from an EMBL/GenBank/DDBJ whole genome shotgun (WGS) entry which is preliminary data.</text>
</comment>
<feature type="transmembrane region" description="Helical" evidence="8">
    <location>
        <begin position="66"/>
        <end position="89"/>
    </location>
</feature>
<feature type="transmembrane region" description="Helical" evidence="8">
    <location>
        <begin position="35"/>
        <end position="54"/>
    </location>
</feature>
<keyword evidence="10" id="KW-1185">Reference proteome</keyword>
<dbReference type="Pfam" id="PF04093">
    <property type="entry name" value="MreD"/>
    <property type="match status" value="1"/>
</dbReference>
<evidence type="ECO:0000256" key="1">
    <source>
        <dbReference type="ARBA" id="ARBA00004651"/>
    </source>
</evidence>
<evidence type="ECO:0000256" key="6">
    <source>
        <dbReference type="ARBA" id="ARBA00022989"/>
    </source>
</evidence>
<evidence type="ECO:0000256" key="3">
    <source>
        <dbReference type="ARBA" id="ARBA00022475"/>
    </source>
</evidence>
<dbReference type="EMBL" id="JBHUMF010000030">
    <property type="protein sequence ID" value="MFD2681436.1"/>
    <property type="molecule type" value="Genomic_DNA"/>
</dbReference>
<evidence type="ECO:0000256" key="8">
    <source>
        <dbReference type="SAM" id="Phobius"/>
    </source>
</evidence>
<evidence type="ECO:0000313" key="9">
    <source>
        <dbReference type="EMBL" id="MFD2681436.1"/>
    </source>
</evidence>
<keyword evidence="5" id="KW-0133">Cell shape</keyword>
<feature type="transmembrane region" description="Helical" evidence="8">
    <location>
        <begin position="101"/>
        <end position="120"/>
    </location>
</feature>
<proteinExistence type="inferred from homology"/>
<accession>A0ABW5RTN3</accession>
<comment type="subcellular location">
    <subcellularLocation>
        <location evidence="1">Cell membrane</location>
        <topology evidence="1">Multi-pass membrane protein</topology>
    </subcellularLocation>
</comment>
<evidence type="ECO:0000256" key="7">
    <source>
        <dbReference type="ARBA" id="ARBA00023136"/>
    </source>
</evidence>
<comment type="similarity">
    <text evidence="2">Belongs to the MreD family.</text>
</comment>
<keyword evidence="6 8" id="KW-1133">Transmembrane helix</keyword>
<dbReference type="RefSeq" id="WP_377935650.1">
    <property type="nucleotide sequence ID" value="NZ_JBHUMF010000030.1"/>
</dbReference>
<sequence>MLKKLLLPFLALACFYSESLFVTLFPGESLFSGRILIPHFLAVFLLFVCAYYNYRIALLYGFIFGFLFDIYYTEINGIYLVLFPFIIFLADKMLKVLHNNLFVFCLIVLVNLTVLEFLVYQINLIIQKTELTIMQFADWRLWPTLAFNVAFYILFSFPLRNLLIRQRKEIFDE</sequence>
<dbReference type="NCBIfam" id="TIGR03426">
    <property type="entry name" value="shape_MreD"/>
    <property type="match status" value="1"/>
</dbReference>
<feature type="transmembrane region" description="Helical" evidence="8">
    <location>
        <begin position="141"/>
        <end position="159"/>
    </location>
</feature>
<dbReference type="InterPro" id="IPR007227">
    <property type="entry name" value="Cell_shape_determining_MreD"/>
</dbReference>
<dbReference type="Proteomes" id="UP001597506">
    <property type="component" value="Unassembled WGS sequence"/>
</dbReference>
<evidence type="ECO:0000313" key="10">
    <source>
        <dbReference type="Proteomes" id="UP001597506"/>
    </source>
</evidence>
<keyword evidence="7 8" id="KW-0472">Membrane</keyword>
<reference evidence="10" key="1">
    <citation type="journal article" date="2019" name="Int. J. Syst. Evol. Microbiol.">
        <title>The Global Catalogue of Microorganisms (GCM) 10K type strain sequencing project: providing services to taxonomists for standard genome sequencing and annotation.</title>
        <authorList>
            <consortium name="The Broad Institute Genomics Platform"/>
            <consortium name="The Broad Institute Genome Sequencing Center for Infectious Disease"/>
            <person name="Wu L."/>
            <person name="Ma J."/>
        </authorList>
    </citation>
    <scope>NUCLEOTIDE SEQUENCE [LARGE SCALE GENOMIC DNA]</scope>
    <source>
        <strain evidence="10">KCTC 3913</strain>
    </source>
</reference>
<keyword evidence="4 8" id="KW-0812">Transmembrane</keyword>
<evidence type="ECO:0000256" key="4">
    <source>
        <dbReference type="ARBA" id="ARBA00022692"/>
    </source>
</evidence>
<evidence type="ECO:0000256" key="2">
    <source>
        <dbReference type="ARBA" id="ARBA00007776"/>
    </source>
</evidence>
<protein>
    <submittedName>
        <fullName evidence="9">Rod shape-determining protein MreD</fullName>
    </submittedName>
</protein>
<keyword evidence="3" id="KW-1003">Cell membrane</keyword>
<organism evidence="9 10">
    <name type="scientific">Bacillus seohaeanensis</name>
    <dbReference type="NCBI Taxonomy" id="284580"/>
    <lineage>
        <taxon>Bacteria</taxon>
        <taxon>Bacillati</taxon>
        <taxon>Bacillota</taxon>
        <taxon>Bacilli</taxon>
        <taxon>Bacillales</taxon>
        <taxon>Bacillaceae</taxon>
        <taxon>Bacillus</taxon>
    </lineage>
</organism>